<organism evidence="1">
    <name type="scientific">Cryptosporidium parvum</name>
    <dbReference type="NCBI Taxonomy" id="5807"/>
    <lineage>
        <taxon>Eukaryota</taxon>
        <taxon>Sar</taxon>
        <taxon>Alveolata</taxon>
        <taxon>Apicomplexa</taxon>
        <taxon>Conoidasida</taxon>
        <taxon>Coccidia</taxon>
        <taxon>Eucoccidiorida</taxon>
        <taxon>Eimeriorina</taxon>
        <taxon>Cryptosporidiidae</taxon>
        <taxon>Cryptosporidium</taxon>
    </lineage>
</organism>
<sequence>MMRRLMKEKKWMRSFGWGSGYMTNCPFLHKLGILKRYRLVFHLHTLFVGGE</sequence>
<accession>F0X3V1</accession>
<dbReference type="AlphaFoldDB" id="F0X3V1"/>
<dbReference type="EMBL" id="FX115169">
    <property type="protein sequence ID" value="BAJ77272.1"/>
    <property type="molecule type" value="mRNA"/>
</dbReference>
<evidence type="ECO:0000313" key="1">
    <source>
        <dbReference type="EMBL" id="BAJ77272.1"/>
    </source>
</evidence>
<reference evidence="1" key="1">
    <citation type="submission" date="2011-02" db="EMBL/GenBank/DDBJ databases">
        <title>Construction and analysis of full-length cDNA library of Cryptosporidium parvum.</title>
        <authorList>
            <person name="Yamagishi J."/>
            <person name="Wakaguri H."/>
            <person name="Sugano S."/>
            <person name="Kawano S."/>
            <person name="Fujisaki K."/>
            <person name="Sugimoto C."/>
            <person name="Watanabe J."/>
            <person name="Suzuki Y."/>
            <person name="Kimata I."/>
            <person name="Xuan X."/>
        </authorList>
    </citation>
    <scope>NUCLEOTIDE SEQUENCE</scope>
    <source>
        <strain evidence="1">HNJ-1</strain>
    </source>
</reference>
<proteinExistence type="evidence at transcript level"/>
<protein>
    <submittedName>
        <fullName evidence="1">Uncharacterized protein</fullName>
    </submittedName>
</protein>
<name>F0X3V1_CRYPV</name>